<reference evidence="1 2" key="1">
    <citation type="submission" date="2019-07" db="EMBL/GenBank/DDBJ databases">
        <authorList>
            <person name="Duangmal K."/>
            <person name="Teo W.F.A."/>
        </authorList>
    </citation>
    <scope>NUCLEOTIDE SEQUENCE [LARGE SCALE GENOMIC DNA]</scope>
    <source>
        <strain evidence="1 2">TBRC 6029</strain>
    </source>
</reference>
<dbReference type="Pfam" id="PF21863">
    <property type="entry name" value="HTH_67"/>
    <property type="match status" value="1"/>
</dbReference>
<evidence type="ECO:0000313" key="1">
    <source>
        <dbReference type="EMBL" id="TVT17154.1"/>
    </source>
</evidence>
<keyword evidence="2" id="KW-1185">Reference proteome</keyword>
<sequence>MPSDEARALAFRCHRVLDPIHSLVYFAPEAEERFTAAGLRPGRMGYFASRSAPMGAVGAGVVSATFYNFNPELVARLIPRAWTLATPERILAARLEAVDAALRRLLGDEVATPAVAEAAELAREATTACRPDGRPLYAGHADLEWPEEPHLVLWHAITLLREYRGDGHIAALIVNGLDGLSALITHTATGKGFLADAAKGLRGWSDEQWDAAADRLRAAGLLDETGALTEQGRGLRERIEDQTNAAAVAPWTHLGADEAARLHDIGRDLARKVTAAGAFPGGLFAAGKSSGQ</sequence>
<dbReference type="InterPro" id="IPR054058">
    <property type="entry name" value="HTH_67"/>
</dbReference>
<dbReference type="NCBIfam" id="NF047719">
    <property type="entry name" value="SCO6745_fam_HTH"/>
    <property type="match status" value="1"/>
</dbReference>
<evidence type="ECO:0000313" key="2">
    <source>
        <dbReference type="Proteomes" id="UP000320011"/>
    </source>
</evidence>
<dbReference type="Proteomes" id="UP000320011">
    <property type="component" value="Unassembled WGS sequence"/>
</dbReference>
<dbReference type="AlphaFoldDB" id="A0A557ZYS7"/>
<dbReference type="OrthoDB" id="157052at2"/>
<accession>A0A557ZYS7</accession>
<name>A0A557ZYS7_9PSEU</name>
<organism evidence="1 2">
    <name type="scientific">Amycolatopsis rhizosphaerae</name>
    <dbReference type="NCBI Taxonomy" id="2053003"/>
    <lineage>
        <taxon>Bacteria</taxon>
        <taxon>Bacillati</taxon>
        <taxon>Actinomycetota</taxon>
        <taxon>Actinomycetes</taxon>
        <taxon>Pseudonocardiales</taxon>
        <taxon>Pseudonocardiaceae</taxon>
        <taxon>Amycolatopsis</taxon>
    </lineage>
</organism>
<comment type="caution">
    <text evidence="1">The sequence shown here is derived from an EMBL/GenBank/DDBJ whole genome shotgun (WGS) entry which is preliminary data.</text>
</comment>
<reference evidence="1 2" key="2">
    <citation type="submission" date="2019-08" db="EMBL/GenBank/DDBJ databases">
        <title>Amycolatopsis acidicola sp. nov., isolated from peat swamp forest soil.</title>
        <authorList>
            <person name="Srisuk N."/>
        </authorList>
    </citation>
    <scope>NUCLEOTIDE SEQUENCE [LARGE SCALE GENOMIC DNA]</scope>
    <source>
        <strain evidence="1 2">TBRC 6029</strain>
    </source>
</reference>
<dbReference type="RefSeq" id="WP_144593349.1">
    <property type="nucleotide sequence ID" value="NZ_VJWX01000738.1"/>
</dbReference>
<gene>
    <name evidence="1" type="ORF">FNH05_36245</name>
</gene>
<proteinExistence type="predicted"/>
<dbReference type="EMBL" id="VJWX01000738">
    <property type="protein sequence ID" value="TVT17154.1"/>
    <property type="molecule type" value="Genomic_DNA"/>
</dbReference>
<evidence type="ECO:0008006" key="3">
    <source>
        <dbReference type="Google" id="ProtNLM"/>
    </source>
</evidence>
<protein>
    <recommendedName>
        <fullName evidence="3">SalK</fullName>
    </recommendedName>
</protein>